<dbReference type="SUPFAM" id="SSF53244">
    <property type="entry name" value="MurD-like peptide ligases, peptide-binding domain"/>
    <property type="match status" value="1"/>
</dbReference>
<comment type="PTM">
    <text evidence="12">Carboxylation is probably crucial for Mg(2+) binding and, consequently, for the gamma-phosphate positioning of ATP.</text>
</comment>
<reference evidence="17" key="1">
    <citation type="submission" date="2021-11" db="EMBL/GenBank/DDBJ databases">
        <authorList>
            <person name="Qingchun L."/>
            <person name="Dong Z."/>
            <person name="Zongwei Q."/>
            <person name="Jia Z."/>
            <person name="Duotao L."/>
        </authorList>
    </citation>
    <scope>NUCLEOTIDE SEQUENCE</scope>
    <source>
        <strain evidence="17">WLY-B-L2</strain>
    </source>
</reference>
<dbReference type="PANTHER" id="PTHR23135">
    <property type="entry name" value="MUR LIGASE FAMILY MEMBER"/>
    <property type="match status" value="1"/>
</dbReference>
<dbReference type="HAMAP" id="MF_00208">
    <property type="entry name" value="MurE"/>
    <property type="match status" value="1"/>
</dbReference>
<sequence>MNLKKLLDNVEYKIIRGNNDLDIREIQYDSREIEKGDVFVCIRGYVTDGHRYIGNACKNGASAVVLSEDVESMPQCTVIKVKDTRKALALMASNYYGNPSKKMKIIGVTGTNGKTTSTFMVKSILEAAGYKVGLIGTISNYIGDKKIPSHRTTPESLELQKLFGQMVKESVDYCVMETSSHSLYLDRTYGVKFCEAIFTNLTRDHLDFHKTFENYYRAKLILFQNAFNSIINVDDSYGERVYRDAPGHKVTYAIDRQADVRGSNLNVHSRGINFNVSYEGSTESVNLNIPGKYNAMNALGSAAACLCEGIDLGTVKKGLESMEAVPGRCEIVTKPYDLGYEVVVDFAHTPDGLENILKTAREFTAGKLICVFGCGGDRDNTKRPIMGKIGTELSDFAVITSDNPRTEEPMSIIDEILSGVKKNNYTVIENRREAIKEAMKMAGKGDVVVIAGKGHETYQILKGKTIHFDEREVVADIVRELTIGD</sequence>
<evidence type="ECO:0000256" key="9">
    <source>
        <dbReference type="ARBA" id="ARBA00022984"/>
    </source>
</evidence>
<name>A0ABS8N2J2_9CLOT</name>
<evidence type="ECO:0000256" key="2">
    <source>
        <dbReference type="ARBA" id="ARBA00005898"/>
    </source>
</evidence>
<keyword evidence="6 12" id="KW-0547">Nucleotide-binding</keyword>
<feature type="binding site" evidence="12">
    <location>
        <position position="452"/>
    </location>
    <ligand>
        <name>meso-2,6-diaminopimelate</name>
        <dbReference type="ChEBI" id="CHEBI:57791"/>
    </ligand>
</feature>
<comment type="caution">
    <text evidence="12">Lacks conserved residue(s) required for the propagation of feature annotation.</text>
</comment>
<keyword evidence="10 12" id="KW-0131">Cell cycle</keyword>
<keyword evidence="18" id="KW-1185">Reference proteome</keyword>
<evidence type="ECO:0000256" key="7">
    <source>
        <dbReference type="ARBA" id="ARBA00022840"/>
    </source>
</evidence>
<dbReference type="InterPro" id="IPR035911">
    <property type="entry name" value="MurE/MurF_N"/>
</dbReference>
<evidence type="ECO:0000256" key="4">
    <source>
        <dbReference type="ARBA" id="ARBA00022598"/>
    </source>
</evidence>
<dbReference type="EC" id="6.3.2.13" evidence="12"/>
<comment type="caution">
    <text evidence="17">The sequence shown here is derived from an EMBL/GenBank/DDBJ whole genome shotgun (WGS) entry which is preliminary data.</text>
</comment>
<evidence type="ECO:0000256" key="11">
    <source>
        <dbReference type="ARBA" id="ARBA00023316"/>
    </source>
</evidence>
<evidence type="ECO:0000256" key="1">
    <source>
        <dbReference type="ARBA" id="ARBA00004752"/>
    </source>
</evidence>
<evidence type="ECO:0000256" key="8">
    <source>
        <dbReference type="ARBA" id="ARBA00022960"/>
    </source>
</evidence>
<evidence type="ECO:0000256" key="6">
    <source>
        <dbReference type="ARBA" id="ARBA00022741"/>
    </source>
</evidence>
<evidence type="ECO:0000259" key="16">
    <source>
        <dbReference type="Pfam" id="PF08245"/>
    </source>
</evidence>
<protein>
    <recommendedName>
        <fullName evidence="12">UDP-N-acetylmuramoyl-L-alanyl-D-glutamate--2,6-diaminopimelate ligase</fullName>
        <ecNumber evidence="12">6.3.2.13</ecNumber>
    </recommendedName>
    <alternativeName>
        <fullName evidence="12">Meso-A2pm-adding enzyme</fullName>
    </alternativeName>
    <alternativeName>
        <fullName evidence="12">Meso-diaminopimelate-adding enzyme</fullName>
    </alternativeName>
    <alternativeName>
        <fullName evidence="12">UDP-MurNAc-L-Ala-D-Glu:meso-diaminopimelate ligase</fullName>
    </alternativeName>
    <alternativeName>
        <fullName evidence="12">UDP-MurNAc-tripeptide synthetase</fullName>
    </alternativeName>
    <alternativeName>
        <fullName evidence="12">UDP-N-acetylmuramyl-tripeptide synthetase</fullName>
    </alternativeName>
</protein>
<feature type="binding site" evidence="12">
    <location>
        <position position="179"/>
    </location>
    <ligand>
        <name>UDP-N-acetyl-alpha-D-muramoyl-L-alanyl-D-glutamate</name>
        <dbReference type="ChEBI" id="CHEBI:83900"/>
    </ligand>
</feature>
<evidence type="ECO:0000256" key="12">
    <source>
        <dbReference type="HAMAP-Rule" id="MF_00208"/>
    </source>
</evidence>
<dbReference type="InterPro" id="IPR004101">
    <property type="entry name" value="Mur_ligase_C"/>
</dbReference>
<evidence type="ECO:0000256" key="13">
    <source>
        <dbReference type="RuleBase" id="RU004135"/>
    </source>
</evidence>
<keyword evidence="3 12" id="KW-0963">Cytoplasm</keyword>
<dbReference type="Pfam" id="PF01225">
    <property type="entry name" value="Mur_ligase"/>
    <property type="match status" value="1"/>
</dbReference>
<evidence type="ECO:0000259" key="15">
    <source>
        <dbReference type="Pfam" id="PF02875"/>
    </source>
</evidence>
<dbReference type="InterPro" id="IPR005761">
    <property type="entry name" value="UDP-N-AcMur-Glu-dNH2Pim_ligase"/>
</dbReference>
<dbReference type="EMBL" id="JAJJPB010000002">
    <property type="protein sequence ID" value="MCC9294012.1"/>
    <property type="molecule type" value="Genomic_DNA"/>
</dbReference>
<evidence type="ECO:0000256" key="10">
    <source>
        <dbReference type="ARBA" id="ARBA00023306"/>
    </source>
</evidence>
<dbReference type="NCBIfam" id="NF001124">
    <property type="entry name" value="PRK00139.1-2"/>
    <property type="match status" value="1"/>
</dbReference>
<feature type="domain" description="Mur ligase C-terminal" evidence="15">
    <location>
        <begin position="327"/>
        <end position="454"/>
    </location>
</feature>
<evidence type="ECO:0000256" key="5">
    <source>
        <dbReference type="ARBA" id="ARBA00022618"/>
    </source>
</evidence>
<dbReference type="PANTHER" id="PTHR23135:SF4">
    <property type="entry name" value="UDP-N-ACETYLMURAMOYL-L-ALANYL-D-GLUTAMATE--2,6-DIAMINOPIMELATE LIGASE MURE HOMOLOG, CHLOROPLASTIC"/>
    <property type="match status" value="1"/>
</dbReference>
<dbReference type="InterPro" id="IPR018109">
    <property type="entry name" value="Folylpolyglutamate_synth_CS"/>
</dbReference>
<dbReference type="SUPFAM" id="SSF53623">
    <property type="entry name" value="MurD-like peptide ligases, catalytic domain"/>
    <property type="match status" value="1"/>
</dbReference>
<proteinExistence type="inferred from homology"/>
<dbReference type="InterPro" id="IPR013221">
    <property type="entry name" value="Mur_ligase_cen"/>
</dbReference>
<comment type="pathway">
    <text evidence="1 12 13">Cell wall biogenesis; peptidoglycan biosynthesis.</text>
</comment>
<dbReference type="Gene3D" id="3.40.1190.10">
    <property type="entry name" value="Mur-like, catalytic domain"/>
    <property type="match status" value="1"/>
</dbReference>
<evidence type="ECO:0000259" key="14">
    <source>
        <dbReference type="Pfam" id="PF01225"/>
    </source>
</evidence>
<dbReference type="PROSITE" id="PS01011">
    <property type="entry name" value="FOLYLPOLYGLU_SYNT_1"/>
    <property type="match status" value="1"/>
</dbReference>
<feature type="binding site" evidence="12">
    <location>
        <begin position="152"/>
        <end position="153"/>
    </location>
    <ligand>
        <name>UDP-N-acetyl-alpha-D-muramoyl-L-alanyl-D-glutamate</name>
        <dbReference type="ChEBI" id="CHEBI:83900"/>
    </ligand>
</feature>
<keyword evidence="5 12" id="KW-0132">Cell division</keyword>
<dbReference type="Proteomes" id="UP001165422">
    <property type="component" value="Unassembled WGS sequence"/>
</dbReference>
<dbReference type="InterPro" id="IPR000713">
    <property type="entry name" value="Mur_ligase_N"/>
</dbReference>
<organism evidence="17 18">
    <name type="scientific">Clostridium aromativorans</name>
    <dbReference type="NCBI Taxonomy" id="2836848"/>
    <lineage>
        <taxon>Bacteria</taxon>
        <taxon>Bacillati</taxon>
        <taxon>Bacillota</taxon>
        <taxon>Clostridia</taxon>
        <taxon>Eubacteriales</taxon>
        <taxon>Clostridiaceae</taxon>
        <taxon>Clostridium</taxon>
    </lineage>
</organism>
<keyword evidence="11 12" id="KW-0961">Cell wall biogenesis/degradation</keyword>
<dbReference type="Gene3D" id="3.90.190.20">
    <property type="entry name" value="Mur ligase, C-terminal domain"/>
    <property type="match status" value="1"/>
</dbReference>
<feature type="binding site" evidence="12">
    <location>
        <position position="378"/>
    </location>
    <ligand>
        <name>meso-2,6-diaminopimelate</name>
        <dbReference type="ChEBI" id="CHEBI:57791"/>
    </ligand>
</feature>
<keyword evidence="7 12" id="KW-0067">ATP-binding</keyword>
<comment type="subcellular location">
    <subcellularLocation>
        <location evidence="12 13">Cytoplasm</location>
    </subcellularLocation>
</comment>
<evidence type="ECO:0000313" key="18">
    <source>
        <dbReference type="Proteomes" id="UP001165422"/>
    </source>
</evidence>
<feature type="binding site" evidence="12">
    <location>
        <begin position="402"/>
        <end position="405"/>
    </location>
    <ligand>
        <name>meso-2,6-diaminopimelate</name>
        <dbReference type="ChEBI" id="CHEBI:57791"/>
    </ligand>
</feature>
<feature type="domain" description="Mur ligase N-terminal catalytic" evidence="14">
    <location>
        <begin position="23"/>
        <end position="96"/>
    </location>
</feature>
<feature type="binding site" evidence="12">
    <location>
        <position position="456"/>
    </location>
    <ligand>
        <name>meso-2,6-diaminopimelate</name>
        <dbReference type="ChEBI" id="CHEBI:57791"/>
    </ligand>
</feature>
<dbReference type="NCBIfam" id="TIGR01085">
    <property type="entry name" value="murE"/>
    <property type="match status" value="1"/>
</dbReference>
<keyword evidence="4 12" id="KW-0436">Ligase</keyword>
<evidence type="ECO:0000256" key="3">
    <source>
        <dbReference type="ARBA" id="ARBA00022490"/>
    </source>
</evidence>
<dbReference type="InterPro" id="IPR036565">
    <property type="entry name" value="Mur-like_cat_sf"/>
</dbReference>
<keyword evidence="9 12" id="KW-0573">Peptidoglycan synthesis</keyword>
<accession>A0ABS8N2J2</accession>
<dbReference type="RefSeq" id="WP_229980904.1">
    <property type="nucleotide sequence ID" value="NZ_JAJJPB010000002.1"/>
</dbReference>
<feature type="binding site" evidence="12">
    <location>
        <position position="187"/>
    </location>
    <ligand>
        <name>UDP-N-acetyl-alpha-D-muramoyl-L-alanyl-D-glutamate</name>
        <dbReference type="ChEBI" id="CHEBI:83900"/>
    </ligand>
</feature>
<keyword evidence="12" id="KW-0460">Magnesium</keyword>
<dbReference type="GO" id="GO:0008765">
    <property type="term" value="F:UDP-N-acetylmuramoylalanyl-D-glutamate-2,6-diaminopimelate ligase activity"/>
    <property type="evidence" value="ECO:0007669"/>
    <property type="project" value="UniProtKB-EC"/>
</dbReference>
<dbReference type="Gene3D" id="3.40.1390.10">
    <property type="entry name" value="MurE/MurF, N-terminal domain"/>
    <property type="match status" value="1"/>
</dbReference>
<comment type="catalytic activity">
    <reaction evidence="12">
        <text>UDP-N-acetyl-alpha-D-muramoyl-L-alanyl-D-glutamate + meso-2,6-diaminopimelate + ATP = UDP-N-acetyl-alpha-D-muramoyl-L-alanyl-gamma-D-glutamyl-meso-2,6-diaminopimelate + ADP + phosphate + H(+)</text>
        <dbReference type="Rhea" id="RHEA:23676"/>
        <dbReference type="ChEBI" id="CHEBI:15378"/>
        <dbReference type="ChEBI" id="CHEBI:30616"/>
        <dbReference type="ChEBI" id="CHEBI:43474"/>
        <dbReference type="ChEBI" id="CHEBI:57791"/>
        <dbReference type="ChEBI" id="CHEBI:83900"/>
        <dbReference type="ChEBI" id="CHEBI:83905"/>
        <dbReference type="ChEBI" id="CHEBI:456216"/>
        <dbReference type="EC" id="6.3.2.13"/>
    </reaction>
</comment>
<feature type="binding site" evidence="12">
    <location>
        <begin position="110"/>
        <end position="116"/>
    </location>
    <ligand>
        <name>ATP</name>
        <dbReference type="ChEBI" id="CHEBI:30616"/>
    </ligand>
</feature>
<dbReference type="Pfam" id="PF02875">
    <property type="entry name" value="Mur_ligase_C"/>
    <property type="match status" value="1"/>
</dbReference>
<dbReference type="SUPFAM" id="SSF63418">
    <property type="entry name" value="MurE/MurF N-terminal domain"/>
    <property type="match status" value="1"/>
</dbReference>
<feature type="binding site" evidence="12">
    <location>
        <position position="30"/>
    </location>
    <ligand>
        <name>UDP-N-acetyl-alpha-D-muramoyl-L-alanyl-D-glutamate</name>
        <dbReference type="ChEBI" id="CHEBI:83900"/>
    </ligand>
</feature>
<dbReference type="NCBIfam" id="NF001126">
    <property type="entry name" value="PRK00139.1-4"/>
    <property type="match status" value="1"/>
</dbReference>
<keyword evidence="8 12" id="KW-0133">Cell shape</keyword>
<feature type="modified residue" description="N6-carboxylysine" evidence="12">
    <location>
        <position position="219"/>
    </location>
</feature>
<dbReference type="InterPro" id="IPR036615">
    <property type="entry name" value="Mur_ligase_C_dom_sf"/>
</dbReference>
<evidence type="ECO:0000313" key="17">
    <source>
        <dbReference type="EMBL" id="MCC9294012.1"/>
    </source>
</evidence>
<comment type="cofactor">
    <cofactor evidence="12">
        <name>Mg(2+)</name>
        <dbReference type="ChEBI" id="CHEBI:18420"/>
    </cofactor>
</comment>
<feature type="short sequence motif" description="Meso-diaminopimelate recognition motif" evidence="12">
    <location>
        <begin position="402"/>
        <end position="405"/>
    </location>
</feature>
<gene>
    <name evidence="12" type="primary">murE</name>
    <name evidence="17" type="ORF">LN736_03900</name>
</gene>
<comment type="function">
    <text evidence="12">Catalyzes the addition of meso-diaminopimelic acid to the nucleotide precursor UDP-N-acetylmuramoyl-L-alanyl-D-glutamate (UMAG) in the biosynthesis of bacterial cell-wall peptidoglycan.</text>
</comment>
<feature type="domain" description="Mur ligase central" evidence="16">
    <location>
        <begin position="108"/>
        <end position="305"/>
    </location>
</feature>
<dbReference type="Pfam" id="PF08245">
    <property type="entry name" value="Mur_ligase_M"/>
    <property type="match status" value="1"/>
</dbReference>
<comment type="similarity">
    <text evidence="2 12">Belongs to the MurCDEF family. MurE subfamily.</text>
</comment>